<evidence type="ECO:0000256" key="2">
    <source>
        <dbReference type="SAM" id="MobiDB-lite"/>
    </source>
</evidence>
<proteinExistence type="predicted"/>
<organism evidence="3 4">
    <name type="scientific">Entomortierella chlamydospora</name>
    <dbReference type="NCBI Taxonomy" id="101097"/>
    <lineage>
        <taxon>Eukaryota</taxon>
        <taxon>Fungi</taxon>
        <taxon>Fungi incertae sedis</taxon>
        <taxon>Mucoromycota</taxon>
        <taxon>Mortierellomycotina</taxon>
        <taxon>Mortierellomycetes</taxon>
        <taxon>Mortierellales</taxon>
        <taxon>Mortierellaceae</taxon>
        <taxon>Entomortierella</taxon>
    </lineage>
</organism>
<name>A0A9P6T230_9FUNG</name>
<dbReference type="OrthoDB" id="2461219at2759"/>
<feature type="compositionally biased region" description="Polar residues" evidence="2">
    <location>
        <begin position="120"/>
        <end position="137"/>
    </location>
</feature>
<evidence type="ECO:0000256" key="1">
    <source>
        <dbReference type="SAM" id="Coils"/>
    </source>
</evidence>
<feature type="compositionally biased region" description="Polar residues" evidence="2">
    <location>
        <begin position="53"/>
        <end position="62"/>
    </location>
</feature>
<feature type="region of interest" description="Disordered" evidence="2">
    <location>
        <begin position="332"/>
        <end position="378"/>
    </location>
</feature>
<keyword evidence="1" id="KW-0175">Coiled coil</keyword>
<evidence type="ECO:0000313" key="4">
    <source>
        <dbReference type="Proteomes" id="UP000703661"/>
    </source>
</evidence>
<keyword evidence="4" id="KW-1185">Reference proteome</keyword>
<protein>
    <submittedName>
        <fullName evidence="3">Uncharacterized protein</fullName>
    </submittedName>
</protein>
<reference evidence="3" key="1">
    <citation type="journal article" date="2020" name="Fungal Divers.">
        <title>Resolving the Mortierellaceae phylogeny through synthesis of multi-gene phylogenetics and phylogenomics.</title>
        <authorList>
            <person name="Vandepol N."/>
            <person name="Liber J."/>
            <person name="Desiro A."/>
            <person name="Na H."/>
            <person name="Kennedy M."/>
            <person name="Barry K."/>
            <person name="Grigoriev I.V."/>
            <person name="Miller A.N."/>
            <person name="O'Donnell K."/>
            <person name="Stajich J.E."/>
            <person name="Bonito G."/>
        </authorList>
    </citation>
    <scope>NUCLEOTIDE SEQUENCE</scope>
    <source>
        <strain evidence="3">NRRL 2769</strain>
    </source>
</reference>
<dbReference type="EMBL" id="JAAAID010000293">
    <property type="protein sequence ID" value="KAG0019355.1"/>
    <property type="molecule type" value="Genomic_DNA"/>
</dbReference>
<feature type="compositionally biased region" description="Acidic residues" evidence="2">
    <location>
        <begin position="335"/>
        <end position="363"/>
    </location>
</feature>
<dbReference type="AlphaFoldDB" id="A0A9P6T230"/>
<sequence length="460" mass="49741">MPPTKKRSITLRNGKTLGAPSPAEASAIPSQQQPSSVERKKAHHPQPRPTPEQDLSSSTLVNNVDEEDEPLTRKRHSSVALPPSVPTPISVAAAQPFSPPTTPRASSSAPQEPTIHTFRVSPNTQPQHQKQQLIDQTQPAPSNPEQQPPPRAPLSPIPLPLRPIQPTVPSSLIGPPKDIKGKSVASQQQQRSRSVAVAPSAKGVWKKPITRLLVHWLTTGDNFARTTSTALAKTSGGIDGVYKEAAEYVREELKLGDETAYSGTQARSNIKYIRDKVKVANEKVSKTGSGTIDGETIEEQAAAICPYYTELWKVMGSSLKFGSQSALNNLPSVNEEVDESEGSDEEVDDSLIPSDGEDEVTEDSQEHSSLRSSSTLRTKSTTDIPAGLNTIITGLSDAIKTINSPAWMDTGQGSSTIAVLKDTISKLEEKIIALEKENKQLVHDIFELRLQNELLKRGVA</sequence>
<feature type="compositionally biased region" description="Low complexity" evidence="2">
    <location>
        <begin position="19"/>
        <end position="36"/>
    </location>
</feature>
<comment type="caution">
    <text evidence="3">The sequence shown here is derived from an EMBL/GenBank/DDBJ whole genome shotgun (WGS) entry which is preliminary data.</text>
</comment>
<feature type="coiled-coil region" evidence="1">
    <location>
        <begin position="417"/>
        <end position="444"/>
    </location>
</feature>
<feature type="compositionally biased region" description="Pro residues" evidence="2">
    <location>
        <begin position="146"/>
        <end position="163"/>
    </location>
</feature>
<accession>A0A9P6T230</accession>
<evidence type="ECO:0000313" key="3">
    <source>
        <dbReference type="EMBL" id="KAG0019355.1"/>
    </source>
</evidence>
<dbReference type="Proteomes" id="UP000703661">
    <property type="component" value="Unassembled WGS sequence"/>
</dbReference>
<gene>
    <name evidence="3" type="ORF">BGZ80_005946</name>
</gene>
<feature type="region of interest" description="Disordered" evidence="2">
    <location>
        <begin position="1"/>
        <end position="199"/>
    </location>
</feature>
<feature type="compositionally biased region" description="Low complexity" evidence="2">
    <location>
        <begin position="183"/>
        <end position="198"/>
    </location>
</feature>